<evidence type="ECO:0008006" key="4">
    <source>
        <dbReference type="Google" id="ProtNLM"/>
    </source>
</evidence>
<dbReference type="AlphaFoldDB" id="A0A9W6EXY4"/>
<dbReference type="InterPro" id="IPR018616">
    <property type="entry name" value="GUCD1"/>
</dbReference>
<feature type="compositionally biased region" description="Gly residues" evidence="1">
    <location>
        <begin position="318"/>
        <end position="339"/>
    </location>
</feature>
<dbReference type="Pfam" id="PF09778">
    <property type="entry name" value="Guanylate_cyc_2"/>
    <property type="match status" value="1"/>
</dbReference>
<protein>
    <recommendedName>
        <fullName evidence="4">Guanylyl cyclase</fullName>
    </recommendedName>
</protein>
<proteinExistence type="predicted"/>
<dbReference type="Gene3D" id="3.90.70.10">
    <property type="entry name" value="Cysteine proteinases"/>
    <property type="match status" value="1"/>
</dbReference>
<name>A0A9W6EXY4_9CHLO</name>
<dbReference type="EMBL" id="BRXU01000002">
    <property type="protein sequence ID" value="GLC48914.1"/>
    <property type="molecule type" value="Genomic_DNA"/>
</dbReference>
<feature type="compositionally biased region" description="Polar residues" evidence="1">
    <location>
        <begin position="20"/>
        <end position="33"/>
    </location>
</feature>
<sequence>MPPDTMTLAGHNSEGVQLVRQHNSDPSSARPNQSRPSDDSTASSVSSFWPEGLASGMVKANASVAPTGAASGVQSFVHSHVPHCKQYFNWDCGLACVQMILQASGFPHCDYRILRQFCATTSIWTVDLAHLLRRFGLAVSFFTVTLGPNPAYANESFYMENMEDDERRVSQLFVDAARVGIEVQQRSISSEELQFWLLSGSCLVIVLVDKRKLDPWLAAADMCLPSLCGMELGYTGHYVLVVGYDGVSQEYVVRDPAAQEPDLRVSAAALDAARRSFGTDEDILVVGCGGCGCAMGTHAQQQQQQQQQQWGAAAVAAAGGGGGGGGLESGPGRGAGEVGGGERRGAAGAG</sequence>
<evidence type="ECO:0000313" key="3">
    <source>
        <dbReference type="Proteomes" id="UP001165080"/>
    </source>
</evidence>
<feature type="region of interest" description="Disordered" evidence="1">
    <location>
        <begin position="1"/>
        <end position="46"/>
    </location>
</feature>
<keyword evidence="3" id="KW-1185">Reference proteome</keyword>
<dbReference type="Proteomes" id="UP001165080">
    <property type="component" value="Unassembled WGS sequence"/>
</dbReference>
<comment type="caution">
    <text evidence="2">The sequence shown here is derived from an EMBL/GenBank/DDBJ whole genome shotgun (WGS) entry which is preliminary data.</text>
</comment>
<feature type="compositionally biased region" description="Basic and acidic residues" evidence="1">
    <location>
        <begin position="340"/>
        <end position="350"/>
    </location>
</feature>
<evidence type="ECO:0000313" key="2">
    <source>
        <dbReference type="EMBL" id="GLC48914.1"/>
    </source>
</evidence>
<evidence type="ECO:0000256" key="1">
    <source>
        <dbReference type="SAM" id="MobiDB-lite"/>
    </source>
</evidence>
<feature type="region of interest" description="Disordered" evidence="1">
    <location>
        <begin position="317"/>
        <end position="350"/>
    </location>
</feature>
<dbReference type="PANTHER" id="PTHR31400">
    <property type="entry name" value="GUANYLYL CYCLASE DOMAIN CONTAINING PROTEIN 1 GUCD1"/>
    <property type="match status" value="1"/>
</dbReference>
<gene>
    <name evidence="2" type="primary">PLEST005928</name>
    <name evidence="2" type="ORF">PLESTB_000162500</name>
</gene>
<accession>A0A9W6EXY4</accession>
<reference evidence="2 3" key="1">
    <citation type="journal article" date="2023" name="Commun. Biol.">
        <title>Reorganization of the ancestral sex-determining regions during the evolution of trioecy in Pleodorina starrii.</title>
        <authorList>
            <person name="Takahashi K."/>
            <person name="Suzuki S."/>
            <person name="Kawai-Toyooka H."/>
            <person name="Yamamoto K."/>
            <person name="Hamaji T."/>
            <person name="Ootsuki R."/>
            <person name="Yamaguchi H."/>
            <person name="Kawachi M."/>
            <person name="Higashiyama T."/>
            <person name="Nozaki H."/>
        </authorList>
    </citation>
    <scope>NUCLEOTIDE SEQUENCE [LARGE SCALE GENOMIC DNA]</scope>
    <source>
        <strain evidence="2 3">NIES-4479</strain>
    </source>
</reference>
<dbReference type="PANTHER" id="PTHR31400:SF1">
    <property type="entry name" value="PROTEIN GUCD1"/>
    <property type="match status" value="1"/>
</dbReference>
<organism evidence="2 3">
    <name type="scientific">Pleodorina starrii</name>
    <dbReference type="NCBI Taxonomy" id="330485"/>
    <lineage>
        <taxon>Eukaryota</taxon>
        <taxon>Viridiplantae</taxon>
        <taxon>Chlorophyta</taxon>
        <taxon>core chlorophytes</taxon>
        <taxon>Chlorophyceae</taxon>
        <taxon>CS clade</taxon>
        <taxon>Chlamydomonadales</taxon>
        <taxon>Volvocaceae</taxon>
        <taxon>Pleodorina</taxon>
    </lineage>
</organism>